<keyword evidence="3" id="KW-1185">Reference proteome</keyword>
<feature type="region of interest" description="Disordered" evidence="1">
    <location>
        <begin position="446"/>
        <end position="471"/>
    </location>
</feature>
<feature type="compositionally biased region" description="Basic and acidic residues" evidence="1">
    <location>
        <begin position="392"/>
        <end position="419"/>
    </location>
</feature>
<proteinExistence type="predicted"/>
<dbReference type="CDD" id="cd00267">
    <property type="entry name" value="ABC_ATPase"/>
    <property type="match status" value="1"/>
</dbReference>
<feature type="region of interest" description="Disordered" evidence="1">
    <location>
        <begin position="508"/>
        <end position="527"/>
    </location>
</feature>
<dbReference type="CDD" id="cd00882">
    <property type="entry name" value="Ras_like_GTPase"/>
    <property type="match status" value="1"/>
</dbReference>
<feature type="region of interest" description="Disordered" evidence="1">
    <location>
        <begin position="562"/>
        <end position="597"/>
    </location>
</feature>
<dbReference type="InterPro" id="IPR027417">
    <property type="entry name" value="P-loop_NTPase"/>
</dbReference>
<dbReference type="EMBL" id="JAACJK010000178">
    <property type="protein sequence ID" value="KAF5318412.1"/>
    <property type="molecule type" value="Genomic_DNA"/>
</dbReference>
<evidence type="ECO:0000313" key="2">
    <source>
        <dbReference type="EMBL" id="KAF5318412.1"/>
    </source>
</evidence>
<name>A0A8H5BA41_9AGAR</name>
<comment type="caution">
    <text evidence="2">The sequence shown here is derived from an EMBL/GenBank/DDBJ whole genome shotgun (WGS) entry which is preliminary data.</text>
</comment>
<dbReference type="Proteomes" id="UP000541558">
    <property type="component" value="Unassembled WGS sequence"/>
</dbReference>
<accession>A0A8H5BA41</accession>
<dbReference type="Gene3D" id="3.40.50.300">
    <property type="entry name" value="P-loop containing nucleotide triphosphate hydrolases"/>
    <property type="match status" value="1"/>
</dbReference>
<gene>
    <name evidence="2" type="ORF">D9611_013932</name>
</gene>
<feature type="compositionally biased region" description="Polar residues" evidence="1">
    <location>
        <begin position="378"/>
        <end position="390"/>
    </location>
</feature>
<organism evidence="2 3">
    <name type="scientific">Ephemerocybe angulata</name>
    <dbReference type="NCBI Taxonomy" id="980116"/>
    <lineage>
        <taxon>Eukaryota</taxon>
        <taxon>Fungi</taxon>
        <taxon>Dikarya</taxon>
        <taxon>Basidiomycota</taxon>
        <taxon>Agaricomycotina</taxon>
        <taxon>Agaricomycetes</taxon>
        <taxon>Agaricomycetidae</taxon>
        <taxon>Agaricales</taxon>
        <taxon>Agaricineae</taxon>
        <taxon>Psathyrellaceae</taxon>
        <taxon>Ephemerocybe</taxon>
    </lineage>
</organism>
<feature type="compositionally biased region" description="Polar residues" evidence="1">
    <location>
        <begin position="511"/>
        <end position="527"/>
    </location>
</feature>
<reference evidence="2 3" key="1">
    <citation type="journal article" date="2020" name="ISME J.">
        <title>Uncovering the hidden diversity of litter-decomposition mechanisms in mushroom-forming fungi.</title>
        <authorList>
            <person name="Floudas D."/>
            <person name="Bentzer J."/>
            <person name="Ahren D."/>
            <person name="Johansson T."/>
            <person name="Persson P."/>
            <person name="Tunlid A."/>
        </authorList>
    </citation>
    <scope>NUCLEOTIDE SEQUENCE [LARGE SCALE GENOMIC DNA]</scope>
    <source>
        <strain evidence="2 3">CBS 175.51</strain>
    </source>
</reference>
<feature type="region of interest" description="Disordered" evidence="1">
    <location>
        <begin position="287"/>
        <end position="360"/>
    </location>
</feature>
<evidence type="ECO:0000256" key="1">
    <source>
        <dbReference type="SAM" id="MobiDB-lite"/>
    </source>
</evidence>
<dbReference type="SUPFAM" id="SSF52540">
    <property type="entry name" value="P-loop containing nucleoside triphosphate hydrolases"/>
    <property type="match status" value="1"/>
</dbReference>
<dbReference type="AlphaFoldDB" id="A0A8H5BA41"/>
<sequence length="623" mass="66851">MPRPQHIFRTKEGKEINRFLKHTSRALKPGDIIIPVLGPAGSGKSTLINQLLAPDAPKRAGINDNGIPVCTTTCDLYIQDFPSKRNLHFRRVEGRRLVIVDTPGVPDCGMSDEEVIEELISAARPISEKQSSLAGLVLVFPLSSPGRHAVNQEACPSKRSLLRLSLATTKWKNNAEDKGLEREKELRKALWGDSTNDSLLVRCQENDPLAAWALIDSLMARFAASRGHTPVSRGVNAARLARWLASMRIGGLKLKENGPAEVPRCTQIRIEARNIPQLTVPIARVGSQQTSTAGSDYMTPPTSPTGDVPSISLTPAFLSGSDPSDSGSNGRLSFVEVKTDNSSSRAEDDPAWSEDARSAGNKAACPAALLVDEGSDGQPLSNRDSGSWSEGEQLHYRESGSWDIAERPDSWGDDWRWESPGESEDTGQALMDSGGVMDEEVVADIDTNCNEGGGSSTSQDGDGQSSTEFEEDGYYSGTEVGEYGAEWKGAGAMYAEDAPQSSVFLPLQDPHFQNGSATSNTAQSQQNPVIAVPVSVPRRGEGEPPPVITISFPPEFIRQAREARESVPTPEHPSSSGSTADHRSAPPSDLRGASGNGTDFFGGANHFGVRNMSIVNVNVTVKV</sequence>
<feature type="region of interest" description="Disordered" evidence="1">
    <location>
        <begin position="372"/>
        <end position="431"/>
    </location>
</feature>
<evidence type="ECO:0008006" key="4">
    <source>
        <dbReference type="Google" id="ProtNLM"/>
    </source>
</evidence>
<feature type="compositionally biased region" description="Low complexity" evidence="1">
    <location>
        <begin position="456"/>
        <end position="467"/>
    </location>
</feature>
<feature type="compositionally biased region" description="Low complexity" evidence="1">
    <location>
        <begin position="319"/>
        <end position="328"/>
    </location>
</feature>
<evidence type="ECO:0000313" key="3">
    <source>
        <dbReference type="Proteomes" id="UP000541558"/>
    </source>
</evidence>
<dbReference type="OrthoDB" id="8954335at2759"/>
<protein>
    <recommendedName>
        <fullName evidence="4">G domain-containing protein</fullName>
    </recommendedName>
</protein>